<evidence type="ECO:0000259" key="2">
    <source>
        <dbReference type="Pfam" id="PF01966"/>
    </source>
</evidence>
<keyword evidence="4" id="KW-1185">Reference proteome</keyword>
<feature type="transmembrane region" description="Helical" evidence="1">
    <location>
        <begin position="126"/>
        <end position="144"/>
    </location>
</feature>
<dbReference type="KEGG" id="orn:DV701_17565"/>
<dbReference type="InterPro" id="IPR052020">
    <property type="entry name" value="Cyclic_di-GMP/3'3'-cGAMP_PDE"/>
</dbReference>
<gene>
    <name evidence="3" type="ORF">DV701_17565</name>
</gene>
<dbReference type="Proteomes" id="UP000253790">
    <property type="component" value="Chromosome"/>
</dbReference>
<evidence type="ECO:0000313" key="3">
    <source>
        <dbReference type="EMBL" id="AXH97676.1"/>
    </source>
</evidence>
<feature type="transmembrane region" description="Helical" evidence="1">
    <location>
        <begin position="88"/>
        <end position="106"/>
    </location>
</feature>
<protein>
    <recommendedName>
        <fullName evidence="2">HD domain-containing protein</fullName>
    </recommendedName>
</protein>
<evidence type="ECO:0000256" key="1">
    <source>
        <dbReference type="SAM" id="Phobius"/>
    </source>
</evidence>
<feature type="domain" description="HD" evidence="2">
    <location>
        <begin position="239"/>
        <end position="280"/>
    </location>
</feature>
<proteinExistence type="predicted"/>
<keyword evidence="1" id="KW-1133">Transmembrane helix</keyword>
<keyword evidence="1" id="KW-0812">Transmembrane</keyword>
<dbReference type="AlphaFoldDB" id="A0A345NRL8"/>
<dbReference type="Gene3D" id="1.10.3210.10">
    <property type="entry name" value="Hypothetical protein af1432"/>
    <property type="match status" value="1"/>
</dbReference>
<organism evidence="3 4">
    <name type="scientific">Ornithinimicrobium avium</name>
    <dbReference type="NCBI Taxonomy" id="2283195"/>
    <lineage>
        <taxon>Bacteria</taxon>
        <taxon>Bacillati</taxon>
        <taxon>Actinomycetota</taxon>
        <taxon>Actinomycetes</taxon>
        <taxon>Micrococcales</taxon>
        <taxon>Ornithinimicrobiaceae</taxon>
        <taxon>Ornithinimicrobium</taxon>
    </lineage>
</organism>
<reference evidence="3 4" key="1">
    <citation type="submission" date="2018-07" db="EMBL/GenBank/DDBJ databases">
        <title>Complete genome sequencing of Ornithinimicrobium sp. AMA3305.</title>
        <authorList>
            <person name="Bae J.-W."/>
        </authorList>
    </citation>
    <scope>NUCLEOTIDE SEQUENCE [LARGE SCALE GENOMIC DNA]</scope>
    <source>
        <strain evidence="3 4">AMA3305</strain>
    </source>
</reference>
<dbReference type="EMBL" id="CP031229">
    <property type="protein sequence ID" value="AXH97676.1"/>
    <property type="molecule type" value="Genomic_DNA"/>
</dbReference>
<name>A0A345NRL8_9MICO</name>
<dbReference type="PANTHER" id="PTHR45228">
    <property type="entry name" value="CYCLIC DI-GMP PHOSPHODIESTERASE TM_0186-RELATED"/>
    <property type="match status" value="1"/>
</dbReference>
<evidence type="ECO:0000313" key="4">
    <source>
        <dbReference type="Proteomes" id="UP000253790"/>
    </source>
</evidence>
<dbReference type="PANTHER" id="PTHR45228:SF4">
    <property type="entry name" value="LIPOPROTEIN"/>
    <property type="match status" value="1"/>
</dbReference>
<feature type="transmembrane region" description="Helical" evidence="1">
    <location>
        <begin position="165"/>
        <end position="184"/>
    </location>
</feature>
<dbReference type="InterPro" id="IPR003607">
    <property type="entry name" value="HD/PDEase_dom"/>
</dbReference>
<dbReference type="Pfam" id="PF01966">
    <property type="entry name" value="HD"/>
    <property type="match status" value="1"/>
</dbReference>
<dbReference type="SUPFAM" id="SSF109604">
    <property type="entry name" value="HD-domain/PDEase-like"/>
    <property type="match status" value="1"/>
</dbReference>
<feature type="transmembrane region" description="Helical" evidence="1">
    <location>
        <begin position="57"/>
        <end position="76"/>
    </location>
</feature>
<dbReference type="OrthoDB" id="40937at2"/>
<sequence length="419" mass="43236">MALTPELALVALLAMIVGEAWRVSVPGVGQDAPLSQATAAALAVSTAWPAHDDPDHLLGLLGPLVLACLAVLVVAAARRSWWAVPPDLARTVSTVLVAGLLARVPLLGSASLLERAEAPGAQAPTVALLLLVVSVIAVVAPVLGRAAVQAAREGSPLRVQITDHLARHGALMLATATTAAVMALSVRLLGAASFVLFLVPMALLQPAVTRQRRIREAQRQTIFALSRLTDQAGLTTPGHGVRVARTAVPVAREAGVEDADLADVEAAALLHDIGQVGLTRPIPGGATVEVSARDQRRVAATGAAILARTADLSRLASTVGDVGIPQHWAEQRGDVPMSARVVRVVSAFDDLTGAGTRLGGGHGPVEALERILRSTPHEYDPQVVDALVRHLERRGLLAASDAVRLRTAATAPDGAGTGT</sequence>
<accession>A0A345NRL8</accession>
<dbReference type="InterPro" id="IPR006674">
    <property type="entry name" value="HD_domain"/>
</dbReference>
<keyword evidence="1" id="KW-0472">Membrane</keyword>
<dbReference type="RefSeq" id="WP_114930271.1">
    <property type="nucleotide sequence ID" value="NZ_CP031229.1"/>
</dbReference>
<dbReference type="CDD" id="cd00077">
    <property type="entry name" value="HDc"/>
    <property type="match status" value="1"/>
</dbReference>